<dbReference type="Proteomes" id="UP001278500">
    <property type="component" value="Unassembled WGS sequence"/>
</dbReference>
<evidence type="ECO:0000259" key="2">
    <source>
        <dbReference type="Pfam" id="PF06985"/>
    </source>
</evidence>
<evidence type="ECO:0000313" key="4">
    <source>
        <dbReference type="Proteomes" id="UP001278500"/>
    </source>
</evidence>
<dbReference type="RefSeq" id="XP_062679990.1">
    <property type="nucleotide sequence ID" value="XM_062822865.1"/>
</dbReference>
<reference evidence="3" key="2">
    <citation type="submission" date="2023-06" db="EMBL/GenBank/DDBJ databases">
        <authorList>
            <consortium name="Lawrence Berkeley National Laboratory"/>
            <person name="Haridas S."/>
            <person name="Hensen N."/>
            <person name="Bonometti L."/>
            <person name="Westerberg I."/>
            <person name="Brannstrom I.O."/>
            <person name="Guillou S."/>
            <person name="Cros-Aarteil S."/>
            <person name="Calhoun S."/>
            <person name="Kuo A."/>
            <person name="Mondo S."/>
            <person name="Pangilinan J."/>
            <person name="Riley R."/>
            <person name="Labutti K."/>
            <person name="Andreopoulos B."/>
            <person name="Lipzen A."/>
            <person name="Chen C."/>
            <person name="Yanf M."/>
            <person name="Daum C."/>
            <person name="Ng V."/>
            <person name="Clum A."/>
            <person name="Steindorff A."/>
            <person name="Ohm R."/>
            <person name="Martin F."/>
            <person name="Silar P."/>
            <person name="Natvig D."/>
            <person name="Lalanne C."/>
            <person name="Gautier V."/>
            <person name="Ament-Velasquez S.L."/>
            <person name="Kruys A."/>
            <person name="Hutchinson M.I."/>
            <person name="Powell A.J."/>
            <person name="Barry K."/>
            <person name="Miller A.N."/>
            <person name="Grigoriev I.V."/>
            <person name="Debuchy R."/>
            <person name="Gladieux P."/>
            <person name="Thoren M.H."/>
            <person name="Johannesson H."/>
        </authorList>
    </citation>
    <scope>NUCLEOTIDE SEQUENCE</scope>
    <source>
        <strain evidence="3">CBS 560.94</strain>
    </source>
</reference>
<proteinExistence type="predicted"/>
<accession>A0AAE0JBN9</accession>
<organism evidence="3 4">
    <name type="scientific">Neurospora tetraspora</name>
    <dbReference type="NCBI Taxonomy" id="94610"/>
    <lineage>
        <taxon>Eukaryota</taxon>
        <taxon>Fungi</taxon>
        <taxon>Dikarya</taxon>
        <taxon>Ascomycota</taxon>
        <taxon>Pezizomycotina</taxon>
        <taxon>Sordariomycetes</taxon>
        <taxon>Sordariomycetidae</taxon>
        <taxon>Sordariales</taxon>
        <taxon>Sordariaceae</taxon>
        <taxon>Neurospora</taxon>
    </lineage>
</organism>
<evidence type="ECO:0000256" key="1">
    <source>
        <dbReference type="SAM" id="MobiDB-lite"/>
    </source>
</evidence>
<dbReference type="Pfam" id="PF06985">
    <property type="entry name" value="HET"/>
    <property type="match status" value="1"/>
</dbReference>
<gene>
    <name evidence="3" type="ORF">B0H65DRAFT_279953</name>
</gene>
<feature type="region of interest" description="Disordered" evidence="1">
    <location>
        <begin position="1"/>
        <end position="36"/>
    </location>
</feature>
<dbReference type="PANTHER" id="PTHR33112:SF10">
    <property type="entry name" value="TOL"/>
    <property type="match status" value="1"/>
</dbReference>
<evidence type="ECO:0000313" key="3">
    <source>
        <dbReference type="EMBL" id="KAK3341048.1"/>
    </source>
</evidence>
<reference evidence="3" key="1">
    <citation type="journal article" date="2023" name="Mol. Phylogenet. Evol.">
        <title>Genome-scale phylogeny and comparative genomics of the fungal order Sordariales.</title>
        <authorList>
            <person name="Hensen N."/>
            <person name="Bonometti L."/>
            <person name="Westerberg I."/>
            <person name="Brannstrom I.O."/>
            <person name="Guillou S."/>
            <person name="Cros-Aarteil S."/>
            <person name="Calhoun S."/>
            <person name="Haridas S."/>
            <person name="Kuo A."/>
            <person name="Mondo S."/>
            <person name="Pangilinan J."/>
            <person name="Riley R."/>
            <person name="LaButti K."/>
            <person name="Andreopoulos B."/>
            <person name="Lipzen A."/>
            <person name="Chen C."/>
            <person name="Yan M."/>
            <person name="Daum C."/>
            <person name="Ng V."/>
            <person name="Clum A."/>
            <person name="Steindorff A."/>
            <person name="Ohm R.A."/>
            <person name="Martin F."/>
            <person name="Silar P."/>
            <person name="Natvig D.O."/>
            <person name="Lalanne C."/>
            <person name="Gautier V."/>
            <person name="Ament-Velasquez S.L."/>
            <person name="Kruys A."/>
            <person name="Hutchinson M.I."/>
            <person name="Powell A.J."/>
            <person name="Barry K."/>
            <person name="Miller A.N."/>
            <person name="Grigoriev I.V."/>
            <person name="Debuchy R."/>
            <person name="Gladieux P."/>
            <person name="Hiltunen Thoren M."/>
            <person name="Johannesson H."/>
        </authorList>
    </citation>
    <scope>NUCLEOTIDE SEQUENCE</scope>
    <source>
        <strain evidence="3">CBS 560.94</strain>
    </source>
</reference>
<dbReference type="EMBL" id="JAUEPP010000006">
    <property type="protein sequence ID" value="KAK3341048.1"/>
    <property type="molecule type" value="Genomic_DNA"/>
</dbReference>
<dbReference type="AlphaFoldDB" id="A0AAE0JBN9"/>
<comment type="caution">
    <text evidence="3">The sequence shown here is derived from an EMBL/GenBank/DDBJ whole genome shotgun (WGS) entry which is preliminary data.</text>
</comment>
<dbReference type="InterPro" id="IPR010730">
    <property type="entry name" value="HET"/>
</dbReference>
<keyword evidence="4" id="KW-1185">Reference proteome</keyword>
<sequence>MNMMPKDSELVEVPSSTSSPAAGEKPIVSASKSATPTTMPCENCLNYNFGWETLDPERDCRPALFTTFGKLVDPSTTCPLCKLILEGLENNFAKGNQGSLKHRVGKDSEIFVSMWPWWEEGETTISFFIIPPEERRSRHPIPRLTESNLRVYSEIYNWARSPPLIPWSEPCLDRLRQWLSDCLYEHGPICCTTLSGERIDESLPPVLPTRVIDVGPLDGSGSARLLESNGERGYYTALSYCWGSSQKSDRPYLTTTETLQQHLSELPWDLLPKTLRDAIFLTRALGVRYLWIDSLCIIQDSNADWEKEAARMGTVYAQARLVIAATTGTNAEAGLFPIQTQIHRPGQPSLYFRKLPNERGSPKLNLPLFTRGWATQEWVLARRIVFWTRERMCWYCTRECVGDDGIRASFYSGFTDQFTTWKEIVTLYSGRNLTYPGDKLIALRGIANKLQKKRPADKYAFGLWQSNLPYELLWSGQAATTDPRLEELHIPSWSWAAHPGGVRFLEDGVRDRQLRGWELSAQLSISFLEYHSLRIVARSKRVDLHAPNMVNHCFRWFRRENEVVNHDNPCVGVCTGEILAICPKEIGPGSVQIALRKERIWVVFDSRDFLSKYQKERDTRKCGKKRKTIGALKRSLGMSAGILEEFSFVEIASDMGWDYAVVGLLLRKSPHTPGRYIRVGLGFAFKAWFEDAKMGTFVLE</sequence>
<feature type="domain" description="Heterokaryon incompatibility" evidence="2">
    <location>
        <begin position="235"/>
        <end position="377"/>
    </location>
</feature>
<dbReference type="PANTHER" id="PTHR33112">
    <property type="entry name" value="DOMAIN PROTEIN, PUTATIVE-RELATED"/>
    <property type="match status" value="1"/>
</dbReference>
<name>A0AAE0JBN9_9PEZI</name>
<protein>
    <submittedName>
        <fullName evidence="3">Heterokaryon incompatibility protein-domain-containing protein</fullName>
    </submittedName>
</protein>
<dbReference type="GeneID" id="87860019"/>